<evidence type="ECO:0000313" key="2">
    <source>
        <dbReference type="Proteomes" id="UP000077115"/>
    </source>
</evidence>
<reference evidence="1 2" key="1">
    <citation type="submission" date="2006-10" db="EMBL/GenBank/DDBJ databases">
        <title>The Genome Sequence of Batrachochytrium dendrobatidis JEL423.</title>
        <authorList>
            <consortium name="The Broad Institute Genome Sequencing Platform"/>
            <person name="Birren B."/>
            <person name="Lander E."/>
            <person name="Galagan J."/>
            <person name="Cuomo C."/>
            <person name="Devon K."/>
            <person name="Jaffe D."/>
            <person name="Butler J."/>
            <person name="Alvarez P."/>
            <person name="Gnerre S."/>
            <person name="Grabherr M."/>
            <person name="Kleber M."/>
            <person name="Mauceli E."/>
            <person name="Brockman W."/>
            <person name="Young S."/>
            <person name="LaButti K."/>
            <person name="Sykes S."/>
            <person name="DeCaprio D."/>
            <person name="Crawford M."/>
            <person name="Koehrsen M."/>
            <person name="Engels R."/>
            <person name="Montgomery P."/>
            <person name="Pearson M."/>
            <person name="Howarth C."/>
            <person name="Larson L."/>
            <person name="White J."/>
            <person name="O'Leary S."/>
            <person name="Kodira C."/>
            <person name="Zeng Q."/>
            <person name="Yandava C."/>
            <person name="Alvarado L."/>
            <person name="Longcore J."/>
            <person name="James T."/>
        </authorList>
    </citation>
    <scope>NUCLEOTIDE SEQUENCE [LARGE SCALE GENOMIC DNA]</scope>
    <source>
        <strain evidence="1 2">JEL423</strain>
    </source>
</reference>
<dbReference type="VEuPathDB" id="FungiDB:BDEG_24965"/>
<gene>
    <name evidence="1" type="ORF">BDEG_24965</name>
</gene>
<accession>A0A177WNU8</accession>
<dbReference type="AlphaFoldDB" id="A0A177WNU8"/>
<evidence type="ECO:0000313" key="1">
    <source>
        <dbReference type="EMBL" id="OAJ41344.1"/>
    </source>
</evidence>
<dbReference type="Proteomes" id="UP000077115">
    <property type="component" value="Unassembled WGS sequence"/>
</dbReference>
<sequence length="216" mass="24441">MTMGNIRGHLASISNHHIKHISKIDCWTTQLGARVRITVSESCSAHTIHQLCHQSSVQQLTHTKTVNAGIQRHPHSKPTMWIIRDLHCNGQFQSHSVWFQCIATLGNCSRTSRHHSTEQTLVESARVDMNIAVVDVHFTHPTKISQLCIYAYDRIAMFTIGGIYAAFDGSYTDTHELCIQLLDAANATVNDCQLHAHAHTARGHKRRLYRSTKWMI</sequence>
<organism evidence="1 2">
    <name type="scientific">Batrachochytrium dendrobatidis (strain JEL423)</name>
    <dbReference type="NCBI Taxonomy" id="403673"/>
    <lineage>
        <taxon>Eukaryota</taxon>
        <taxon>Fungi</taxon>
        <taxon>Fungi incertae sedis</taxon>
        <taxon>Chytridiomycota</taxon>
        <taxon>Chytridiomycota incertae sedis</taxon>
        <taxon>Chytridiomycetes</taxon>
        <taxon>Rhizophydiales</taxon>
        <taxon>Rhizophydiales incertae sedis</taxon>
        <taxon>Batrachochytrium</taxon>
    </lineage>
</organism>
<proteinExistence type="predicted"/>
<dbReference type="EMBL" id="DS022305">
    <property type="protein sequence ID" value="OAJ41344.1"/>
    <property type="molecule type" value="Genomic_DNA"/>
</dbReference>
<reference evidence="1 2" key="2">
    <citation type="submission" date="2016-05" db="EMBL/GenBank/DDBJ databases">
        <title>Lineage-specific infection strategies underlie the spectrum of fungal disease in amphibians.</title>
        <authorList>
            <person name="Cuomo C.A."/>
            <person name="Farrer R.A."/>
            <person name="James T."/>
            <person name="Longcore J."/>
            <person name="Birren B."/>
        </authorList>
    </citation>
    <scope>NUCLEOTIDE SEQUENCE [LARGE SCALE GENOMIC DNA]</scope>
    <source>
        <strain evidence="1 2">JEL423</strain>
    </source>
</reference>
<name>A0A177WNU8_BATDL</name>
<protein>
    <submittedName>
        <fullName evidence="1">Uncharacterized protein</fullName>
    </submittedName>
</protein>